<dbReference type="EC" id="3.2.1.3" evidence="2"/>
<feature type="domain" description="GH15-like" evidence="1">
    <location>
        <begin position="592"/>
        <end position="635"/>
    </location>
</feature>
<dbReference type="PANTHER" id="PTHR31616">
    <property type="entry name" value="TREHALASE"/>
    <property type="match status" value="1"/>
</dbReference>
<dbReference type="PANTHER" id="PTHR31616:SF13">
    <property type="entry name" value="GLUCAN 1,4-ALPHA-GLUCOSIDASE"/>
    <property type="match status" value="1"/>
</dbReference>
<dbReference type="InterPro" id="IPR012341">
    <property type="entry name" value="6hp_glycosidase-like_sf"/>
</dbReference>
<dbReference type="SUPFAM" id="SSF48208">
    <property type="entry name" value="Six-hairpin glycosidases"/>
    <property type="match status" value="1"/>
</dbReference>
<sequence>MPRDLPLGNGSLLVNFDAQYRLRDVYFPHVGQENHTLGNLSRLGLWVDGAFTWQDEWALELRYLPDTLVTDVRGRHERLQLSFRANDAVDCEDNMLLRRFTLQDESGRAREARLFLHFDPTIGESPMANCAYYDGERQALVCYKGDRYFLLGSTPTLTGYAVGTKGFGDMQGTWRDAEDGALSSNPVASGYVDCTMMLELAVPAGGEATAHAWLAAGRSLQEVTELHEAAGRAPDALLDRTARSWRFWLGRARTEFGDLSPAVADLYRRSLLVMRTQIDNNGAIVAANDSDISAFGMDHYSYVWPRDAAVVSDALDMAGYHEAPRQAYVYLKALLPLSNHAVNGYLLHRYTPSGLVAASWHPSVGDGRLRLPIQEDGTALAVYGLCRHLSATGDVELMRDLYWRFVRPAADFMLIYRDHATGLPRPSYDLWEEKYGVFLFTCSTIYAALEAAATLAEQMGDTDASSDYADGAAELREAVATHLYDKELGRFMMMLHVQPDGRYVRERILDSSMAAVFIYGLFPATDERVARTMDAIRVQLGNAPPVGGIARHGDDYYHHINGNYAEYQGNTWFVSTLWYADWLSATGKRQEARRWLEWCTEHVPPSGILAEQIHPHSGAPLSVAPLTWSHAALVASVERYLRVGA</sequence>
<dbReference type="InterPro" id="IPR011613">
    <property type="entry name" value="GH15-like"/>
</dbReference>
<dbReference type="EMBL" id="CADCTC010000149">
    <property type="protein sequence ID" value="CAA9258484.1"/>
    <property type="molecule type" value="Genomic_DNA"/>
</dbReference>
<keyword evidence="2" id="KW-0326">Glycosidase</keyword>
<dbReference type="InterPro" id="IPR014718">
    <property type="entry name" value="GH-type_carb-bd"/>
</dbReference>
<evidence type="ECO:0000313" key="2">
    <source>
        <dbReference type="EMBL" id="CAA9258484.1"/>
    </source>
</evidence>
<accession>A0A6J4IS42</accession>
<organism evidence="2">
    <name type="scientific">uncultured Chloroflexota bacterium</name>
    <dbReference type="NCBI Taxonomy" id="166587"/>
    <lineage>
        <taxon>Bacteria</taxon>
        <taxon>Bacillati</taxon>
        <taxon>Chloroflexota</taxon>
        <taxon>environmental samples</taxon>
    </lineage>
</organism>
<evidence type="ECO:0000259" key="1">
    <source>
        <dbReference type="Pfam" id="PF00723"/>
    </source>
</evidence>
<dbReference type="Gene3D" id="1.50.10.10">
    <property type="match status" value="1"/>
</dbReference>
<name>A0A6J4IS42_9CHLR</name>
<protein>
    <submittedName>
        <fullName evidence="2">GH15</fullName>
        <ecNumber evidence="2">3.2.1.3</ecNumber>
    </submittedName>
</protein>
<dbReference type="Pfam" id="PF00723">
    <property type="entry name" value="Glyco_hydro_15"/>
    <property type="match status" value="2"/>
</dbReference>
<dbReference type="GO" id="GO:0004339">
    <property type="term" value="F:glucan 1,4-alpha-glucosidase activity"/>
    <property type="evidence" value="ECO:0007669"/>
    <property type="project" value="UniProtKB-EC"/>
</dbReference>
<reference evidence="2" key="1">
    <citation type="submission" date="2020-02" db="EMBL/GenBank/DDBJ databases">
        <authorList>
            <person name="Meier V. D."/>
        </authorList>
    </citation>
    <scope>NUCLEOTIDE SEQUENCE</scope>
    <source>
        <strain evidence="2">AVDCRST_MAG77</strain>
    </source>
</reference>
<dbReference type="GO" id="GO:0005975">
    <property type="term" value="P:carbohydrate metabolic process"/>
    <property type="evidence" value="ECO:0007669"/>
    <property type="project" value="InterPro"/>
</dbReference>
<feature type="domain" description="GH15-like" evidence="1">
    <location>
        <begin position="265"/>
        <end position="588"/>
    </location>
</feature>
<dbReference type="InterPro" id="IPR008928">
    <property type="entry name" value="6-hairpin_glycosidase_sf"/>
</dbReference>
<keyword evidence="2" id="KW-0378">Hydrolase</keyword>
<proteinExistence type="predicted"/>
<dbReference type="AlphaFoldDB" id="A0A6J4IS42"/>
<gene>
    <name evidence="2" type="ORF">AVDCRST_MAG77-2552</name>
</gene>
<dbReference type="GO" id="GO:0030246">
    <property type="term" value="F:carbohydrate binding"/>
    <property type="evidence" value="ECO:0007669"/>
    <property type="project" value="InterPro"/>
</dbReference>
<dbReference type="Gene3D" id="2.70.98.10">
    <property type="match status" value="1"/>
</dbReference>